<protein>
    <recommendedName>
        <fullName evidence="6">protein xylosyltransferase</fullName>
        <ecNumber evidence="6">2.4.2.26</ecNumber>
    </recommendedName>
    <alternativeName>
        <fullName evidence="18">Peptide O-xylosyltransferase</fullName>
    </alternativeName>
</protein>
<dbReference type="PANTHER" id="PTHR46025">
    <property type="entry name" value="XYLOSYLTRANSFERASE OXT"/>
    <property type="match status" value="1"/>
</dbReference>
<dbReference type="UniPathway" id="UPA00756"/>
<evidence type="ECO:0000256" key="5">
    <source>
        <dbReference type="ARBA" id="ARBA00010195"/>
    </source>
</evidence>
<evidence type="ECO:0000256" key="19">
    <source>
        <dbReference type="ARBA" id="ARBA00047847"/>
    </source>
</evidence>
<evidence type="ECO:0000256" key="15">
    <source>
        <dbReference type="ARBA" id="ARBA00023136"/>
    </source>
</evidence>
<sequence>LLSLQELEYHLARSVFPDSIRFDGGSDWLVLSRDFAQFALTNDALVRSLREMFANILLPVESFFHTVRQYGASASPYFSMANVLSKMTI</sequence>
<organism evidence="20">
    <name type="scientific">Anisakis simplex</name>
    <name type="common">Herring worm</name>
    <dbReference type="NCBI Taxonomy" id="6269"/>
    <lineage>
        <taxon>Eukaryota</taxon>
        <taxon>Metazoa</taxon>
        <taxon>Ecdysozoa</taxon>
        <taxon>Nematoda</taxon>
        <taxon>Chromadorea</taxon>
        <taxon>Rhabditida</taxon>
        <taxon>Spirurina</taxon>
        <taxon>Ascaridomorpha</taxon>
        <taxon>Ascaridoidea</taxon>
        <taxon>Anisakidae</taxon>
        <taxon>Anisakis</taxon>
        <taxon>Anisakis simplex complex</taxon>
    </lineage>
</organism>
<comment type="similarity">
    <text evidence="5">Belongs to the glycosyltransferase 14 family. XylT subfamily.</text>
</comment>
<evidence type="ECO:0000256" key="8">
    <source>
        <dbReference type="ARBA" id="ARBA00022679"/>
    </source>
</evidence>
<evidence type="ECO:0000256" key="11">
    <source>
        <dbReference type="ARBA" id="ARBA00022824"/>
    </source>
</evidence>
<dbReference type="Pfam" id="PF02485">
    <property type="entry name" value="Branch"/>
    <property type="match status" value="1"/>
</dbReference>
<proteinExistence type="inferred from homology"/>
<comment type="subcellular location">
    <subcellularLocation>
        <location evidence="2">Endoplasmic reticulum membrane</location>
        <topology evidence="2">Single-pass type II membrane protein</topology>
    </subcellularLocation>
    <subcellularLocation>
        <location evidence="1">Golgi apparatus membrane</location>
        <topology evidence="1">Single-pass type II membrane protein</topology>
    </subcellularLocation>
</comment>
<evidence type="ECO:0000256" key="1">
    <source>
        <dbReference type="ARBA" id="ARBA00004323"/>
    </source>
</evidence>
<dbReference type="InterPro" id="IPR003406">
    <property type="entry name" value="Glyco_trans_14"/>
</dbReference>
<evidence type="ECO:0000256" key="12">
    <source>
        <dbReference type="ARBA" id="ARBA00022968"/>
    </source>
</evidence>
<dbReference type="GO" id="GO:0000139">
    <property type="term" value="C:Golgi membrane"/>
    <property type="evidence" value="ECO:0007669"/>
    <property type="project" value="UniProtKB-SubCell"/>
</dbReference>
<keyword evidence="13" id="KW-1133">Transmembrane helix</keyword>
<keyword evidence="7" id="KW-0328">Glycosyltransferase</keyword>
<evidence type="ECO:0000256" key="14">
    <source>
        <dbReference type="ARBA" id="ARBA00023034"/>
    </source>
</evidence>
<dbReference type="EC" id="2.4.2.26" evidence="6"/>
<keyword evidence="15" id="KW-0472">Membrane</keyword>
<dbReference type="InterPro" id="IPR043538">
    <property type="entry name" value="XYLT"/>
</dbReference>
<dbReference type="AlphaFoldDB" id="A0A0M3JEP4"/>
<evidence type="ECO:0000256" key="16">
    <source>
        <dbReference type="ARBA" id="ARBA00023157"/>
    </source>
</evidence>
<dbReference type="GO" id="GO:0030158">
    <property type="term" value="F:protein xylosyltransferase activity"/>
    <property type="evidence" value="ECO:0007669"/>
    <property type="project" value="UniProtKB-EC"/>
</dbReference>
<dbReference type="GO" id="GO:0015012">
    <property type="term" value="P:heparan sulfate proteoglycan biosynthetic process"/>
    <property type="evidence" value="ECO:0007669"/>
    <property type="project" value="UniProtKB-UniPathway"/>
</dbReference>
<accession>A0A0M3JEP4</accession>
<evidence type="ECO:0000256" key="17">
    <source>
        <dbReference type="ARBA" id="ARBA00023180"/>
    </source>
</evidence>
<dbReference type="PANTHER" id="PTHR46025:SF3">
    <property type="entry name" value="XYLOSYLTRANSFERASE OXT"/>
    <property type="match status" value="1"/>
</dbReference>
<dbReference type="UniPathway" id="UPA00755"/>
<evidence type="ECO:0000313" key="20">
    <source>
        <dbReference type="WBParaSite" id="ASIM_0000609001-mRNA-1"/>
    </source>
</evidence>
<comment type="catalytic activity">
    <reaction evidence="19">
        <text>UDP-alpha-D-xylose + L-seryl-[protein] = 3-O-(beta-D-xylosyl)-L-seryl-[protein] + UDP + H(+)</text>
        <dbReference type="Rhea" id="RHEA:50192"/>
        <dbReference type="Rhea" id="RHEA-COMP:9863"/>
        <dbReference type="Rhea" id="RHEA-COMP:12567"/>
        <dbReference type="ChEBI" id="CHEBI:15378"/>
        <dbReference type="ChEBI" id="CHEBI:29999"/>
        <dbReference type="ChEBI" id="CHEBI:57632"/>
        <dbReference type="ChEBI" id="CHEBI:58223"/>
        <dbReference type="ChEBI" id="CHEBI:132085"/>
        <dbReference type="EC" id="2.4.2.26"/>
    </reaction>
</comment>
<evidence type="ECO:0000256" key="18">
    <source>
        <dbReference type="ARBA" id="ARBA00042865"/>
    </source>
</evidence>
<dbReference type="GO" id="GO:0050650">
    <property type="term" value="P:chondroitin sulfate proteoglycan biosynthetic process"/>
    <property type="evidence" value="ECO:0007669"/>
    <property type="project" value="TreeGrafter"/>
</dbReference>
<dbReference type="GO" id="GO:0046872">
    <property type="term" value="F:metal ion binding"/>
    <property type="evidence" value="ECO:0007669"/>
    <property type="project" value="UniProtKB-KW"/>
</dbReference>
<keyword evidence="14" id="KW-0333">Golgi apparatus</keyword>
<reference evidence="20" key="1">
    <citation type="submission" date="2017-02" db="UniProtKB">
        <authorList>
            <consortium name="WormBaseParasite"/>
        </authorList>
    </citation>
    <scope>IDENTIFICATION</scope>
</reference>
<keyword evidence="17" id="KW-0325">Glycoprotein</keyword>
<evidence type="ECO:0000256" key="2">
    <source>
        <dbReference type="ARBA" id="ARBA00004648"/>
    </source>
</evidence>
<keyword evidence="10" id="KW-0479">Metal-binding</keyword>
<evidence type="ECO:0000256" key="7">
    <source>
        <dbReference type="ARBA" id="ARBA00022676"/>
    </source>
</evidence>
<evidence type="ECO:0000256" key="10">
    <source>
        <dbReference type="ARBA" id="ARBA00022723"/>
    </source>
</evidence>
<dbReference type="GO" id="GO:0005789">
    <property type="term" value="C:endoplasmic reticulum membrane"/>
    <property type="evidence" value="ECO:0007669"/>
    <property type="project" value="UniProtKB-SubCell"/>
</dbReference>
<keyword evidence="12" id="KW-0735">Signal-anchor</keyword>
<evidence type="ECO:0000256" key="13">
    <source>
        <dbReference type="ARBA" id="ARBA00022989"/>
    </source>
</evidence>
<keyword evidence="11" id="KW-0256">Endoplasmic reticulum</keyword>
<evidence type="ECO:0000256" key="4">
    <source>
        <dbReference type="ARBA" id="ARBA00005093"/>
    </source>
</evidence>
<evidence type="ECO:0000256" key="6">
    <source>
        <dbReference type="ARBA" id="ARBA00011972"/>
    </source>
</evidence>
<dbReference type="WBParaSite" id="ASIM_0000609001-mRNA-1">
    <property type="protein sequence ID" value="ASIM_0000609001-mRNA-1"/>
    <property type="gene ID" value="ASIM_0000609001"/>
</dbReference>
<evidence type="ECO:0000256" key="9">
    <source>
        <dbReference type="ARBA" id="ARBA00022692"/>
    </source>
</evidence>
<comment type="pathway">
    <text evidence="3">Glycan metabolism; chondroitin sulfate biosynthesis.</text>
</comment>
<keyword evidence="9" id="KW-0812">Transmembrane</keyword>
<name>A0A0M3JEP4_ANISI</name>
<keyword evidence="8" id="KW-0808">Transferase</keyword>
<comment type="pathway">
    <text evidence="4">Glycan metabolism; heparan sulfate biosynthesis.</text>
</comment>
<evidence type="ECO:0000256" key="3">
    <source>
        <dbReference type="ARBA" id="ARBA00004840"/>
    </source>
</evidence>
<keyword evidence="16" id="KW-1015">Disulfide bond</keyword>